<dbReference type="Pfam" id="PF00535">
    <property type="entry name" value="Glycos_transf_2"/>
    <property type="match status" value="1"/>
</dbReference>
<dbReference type="SUPFAM" id="SSF53448">
    <property type="entry name" value="Nucleotide-diphospho-sugar transferases"/>
    <property type="match status" value="1"/>
</dbReference>
<dbReference type="Gene3D" id="3.90.550.10">
    <property type="entry name" value="Spore Coat Polysaccharide Biosynthesis Protein SpsA, Chain A"/>
    <property type="match status" value="1"/>
</dbReference>
<dbReference type="PANTHER" id="PTHR22916">
    <property type="entry name" value="GLYCOSYLTRANSFERASE"/>
    <property type="match status" value="1"/>
</dbReference>
<sequence>MNNKPLVSIALCTYNGSKYIGEQLNSILNQTYDHIEVVICDDCSKDNTWNILTGFADKYNQIRLIKNEEQLGFNKNFEKAISFCSGEFIAISDQDDIWKENKIETLLNNINDNLLIGSNSELIDERGNRLGKTLRRKTLPENLNYKSFLLANPLTGHTCLFRKELLSKAFPLPEDGYYDWWFGFIAAHDNKYFYLNETLTYYRIHSESLIQREKRQINQVNFSRRNRKFELIKTQLTIFQEYKFLQKEKQCFITTLFNELFIETEKVGIHWKLFMFLNDNFSELFPERRNNSKVSRYFILSIFCLALKKYLSKN</sequence>
<evidence type="ECO:0000313" key="2">
    <source>
        <dbReference type="EMBL" id="POY35543.1"/>
    </source>
</evidence>
<name>A0A2S5A091_9SPHI</name>
<reference evidence="2 3" key="1">
    <citation type="submission" date="2018-01" db="EMBL/GenBank/DDBJ databases">
        <authorList>
            <person name="Gaut B.S."/>
            <person name="Morton B.R."/>
            <person name="Clegg M.T."/>
            <person name="Duvall M.R."/>
        </authorList>
    </citation>
    <scope>NUCLEOTIDE SEQUENCE [LARGE SCALE GENOMIC DNA]</scope>
    <source>
        <strain evidence="2 3">HR-AV</strain>
    </source>
</reference>
<comment type="caution">
    <text evidence="2">The sequence shown here is derived from an EMBL/GenBank/DDBJ whole genome shotgun (WGS) entry which is preliminary data.</text>
</comment>
<gene>
    <name evidence="2" type="ORF">C3K47_14195</name>
</gene>
<dbReference type="Proteomes" id="UP000236893">
    <property type="component" value="Unassembled WGS sequence"/>
</dbReference>
<dbReference type="GO" id="GO:0016758">
    <property type="term" value="F:hexosyltransferase activity"/>
    <property type="evidence" value="ECO:0007669"/>
    <property type="project" value="UniProtKB-ARBA"/>
</dbReference>
<dbReference type="PANTHER" id="PTHR22916:SF3">
    <property type="entry name" value="UDP-GLCNAC:BETAGAL BETA-1,3-N-ACETYLGLUCOSAMINYLTRANSFERASE-LIKE PROTEIN 1"/>
    <property type="match status" value="1"/>
</dbReference>
<dbReference type="AlphaFoldDB" id="A0A2S5A091"/>
<organism evidence="2 3">
    <name type="scientific">Solitalea longa</name>
    <dbReference type="NCBI Taxonomy" id="2079460"/>
    <lineage>
        <taxon>Bacteria</taxon>
        <taxon>Pseudomonadati</taxon>
        <taxon>Bacteroidota</taxon>
        <taxon>Sphingobacteriia</taxon>
        <taxon>Sphingobacteriales</taxon>
        <taxon>Sphingobacteriaceae</taxon>
        <taxon>Solitalea</taxon>
    </lineage>
</organism>
<dbReference type="RefSeq" id="WP_103789817.1">
    <property type="nucleotide sequence ID" value="NZ_PQVF01000010.1"/>
</dbReference>
<feature type="domain" description="Glycosyltransferase 2-like" evidence="1">
    <location>
        <begin position="8"/>
        <end position="168"/>
    </location>
</feature>
<dbReference type="InterPro" id="IPR001173">
    <property type="entry name" value="Glyco_trans_2-like"/>
</dbReference>
<evidence type="ECO:0000313" key="3">
    <source>
        <dbReference type="Proteomes" id="UP000236893"/>
    </source>
</evidence>
<dbReference type="OrthoDB" id="9802649at2"/>
<accession>A0A2S5A091</accession>
<proteinExistence type="predicted"/>
<keyword evidence="3" id="KW-1185">Reference proteome</keyword>
<dbReference type="InterPro" id="IPR029044">
    <property type="entry name" value="Nucleotide-diphossugar_trans"/>
</dbReference>
<dbReference type="EMBL" id="PQVF01000010">
    <property type="protein sequence ID" value="POY35543.1"/>
    <property type="molecule type" value="Genomic_DNA"/>
</dbReference>
<evidence type="ECO:0000259" key="1">
    <source>
        <dbReference type="Pfam" id="PF00535"/>
    </source>
</evidence>
<protein>
    <recommendedName>
        <fullName evidence="1">Glycosyltransferase 2-like domain-containing protein</fullName>
    </recommendedName>
</protein>